<dbReference type="OrthoDB" id="3196285at2"/>
<feature type="domain" description="RsbT co-antagonist protein RsbRD N-terminal" evidence="4">
    <location>
        <begin position="116"/>
        <end position="253"/>
    </location>
</feature>
<evidence type="ECO:0000313" key="7">
    <source>
        <dbReference type="Proteomes" id="UP000320011"/>
    </source>
</evidence>
<evidence type="ECO:0008006" key="8">
    <source>
        <dbReference type="Google" id="ProtNLM"/>
    </source>
</evidence>
<dbReference type="InterPro" id="IPR025736">
    <property type="entry name" value="PucR_C-HTH_dom"/>
</dbReference>
<name>A0A558AW03_9PSEU</name>
<dbReference type="InterPro" id="IPR051448">
    <property type="entry name" value="CdaR-like_regulators"/>
</dbReference>
<reference evidence="6 7" key="2">
    <citation type="submission" date="2019-08" db="EMBL/GenBank/DDBJ databases">
        <title>Amycolatopsis acidicola sp. nov., isolated from peat swamp forest soil.</title>
        <authorList>
            <person name="Srisuk N."/>
        </authorList>
    </citation>
    <scope>NUCLEOTIDE SEQUENCE [LARGE SCALE GENOMIC DNA]</scope>
    <source>
        <strain evidence="6 7">TBRC 6029</strain>
    </source>
</reference>
<accession>A0A558AW03</accession>
<protein>
    <recommendedName>
        <fullName evidence="8">PucR family transcriptional regulator</fullName>
    </recommendedName>
</protein>
<dbReference type="InterPro" id="IPR041522">
    <property type="entry name" value="CdaR_GGDEF"/>
</dbReference>
<dbReference type="Pfam" id="PF17853">
    <property type="entry name" value="GGDEF_2"/>
    <property type="match status" value="1"/>
</dbReference>
<dbReference type="AlphaFoldDB" id="A0A558AW03"/>
<evidence type="ECO:0000313" key="6">
    <source>
        <dbReference type="EMBL" id="TVT28438.1"/>
    </source>
</evidence>
<organism evidence="6 7">
    <name type="scientific">Amycolatopsis rhizosphaerae</name>
    <dbReference type="NCBI Taxonomy" id="2053003"/>
    <lineage>
        <taxon>Bacteria</taxon>
        <taxon>Bacillati</taxon>
        <taxon>Actinomycetota</taxon>
        <taxon>Actinomycetes</taxon>
        <taxon>Pseudonocardiales</taxon>
        <taxon>Pseudonocardiaceae</taxon>
        <taxon>Amycolatopsis</taxon>
    </lineage>
</organism>
<feature type="region of interest" description="Disordered" evidence="2">
    <location>
        <begin position="1"/>
        <end position="44"/>
    </location>
</feature>
<dbReference type="Pfam" id="PF13556">
    <property type="entry name" value="HTH_30"/>
    <property type="match status" value="1"/>
</dbReference>
<comment type="similarity">
    <text evidence="1">Belongs to the CdaR family.</text>
</comment>
<dbReference type="Pfam" id="PF14361">
    <property type="entry name" value="RsbRD_N"/>
    <property type="match status" value="1"/>
</dbReference>
<evidence type="ECO:0000256" key="2">
    <source>
        <dbReference type="SAM" id="MobiDB-lite"/>
    </source>
</evidence>
<dbReference type="EMBL" id="VJWX01000451">
    <property type="protein sequence ID" value="TVT28438.1"/>
    <property type="molecule type" value="Genomic_DNA"/>
</dbReference>
<sequence>MPMSASPSPASRPARSSRTPIRSAASSSTWRPASSTRSPEETRMCREGPLHGRIDCEGALHGSPQASGAAVPGTGTRLHGQSGRRRRGGWMSEQARQAPDATLLRSLTGSSLSRLPKLAERLVDQVWEDIYVPRGPVPKDDLWRSCHDNLASMLKTLRGAPSASALLETARSTGSRRAWQRCPLPWVQHAWRVGGQVMWEDFAAQAGSDDADELRRLVESVTTVWGVVEGFSAEMAATYQSVEQDLLGEPDRRVLELLDAVLDGTLDGRLTGSPGEAARTLGLPTGGPFVVIVTEESRQATLRHLTRTLRLQGLPTVWRRRGGPAVGIAAAGDRDPEPLRTALDGVLSGRTGLSPAVTGLPDVPEGRRLAELAMNTVPPGTTGVVTLDEHLPDALLISSPRLAGRLIEVTLGPLLALPATERDELLGTAEAWLRSAGSAVQAARLLYCHRNTVLNRLARIHRLTGLDLADTGSWSQVSLALSALRYQRGQAPGAGSSRDRGIPSG</sequence>
<feature type="domain" description="PucR C-terminal helix-turn-helix" evidence="3">
    <location>
        <begin position="425"/>
        <end position="482"/>
    </location>
</feature>
<keyword evidence="7" id="KW-1185">Reference proteome</keyword>
<evidence type="ECO:0000259" key="3">
    <source>
        <dbReference type="Pfam" id="PF13556"/>
    </source>
</evidence>
<evidence type="ECO:0000259" key="4">
    <source>
        <dbReference type="Pfam" id="PF14361"/>
    </source>
</evidence>
<evidence type="ECO:0000259" key="5">
    <source>
        <dbReference type="Pfam" id="PF17853"/>
    </source>
</evidence>
<reference evidence="6 7" key="1">
    <citation type="submission" date="2019-07" db="EMBL/GenBank/DDBJ databases">
        <authorList>
            <person name="Duangmal K."/>
            <person name="Teo W.F.A."/>
        </authorList>
    </citation>
    <scope>NUCLEOTIDE SEQUENCE [LARGE SCALE GENOMIC DNA]</scope>
    <source>
        <strain evidence="6 7">TBRC 6029</strain>
    </source>
</reference>
<proteinExistence type="inferred from homology"/>
<dbReference type="Proteomes" id="UP000320011">
    <property type="component" value="Unassembled WGS sequence"/>
</dbReference>
<comment type="caution">
    <text evidence="6">The sequence shown here is derived from an EMBL/GenBank/DDBJ whole genome shotgun (WGS) entry which is preliminary data.</text>
</comment>
<dbReference type="InterPro" id="IPR042070">
    <property type="entry name" value="PucR_C-HTH_sf"/>
</dbReference>
<gene>
    <name evidence="6" type="ORF">FNH05_30315</name>
</gene>
<dbReference type="PANTHER" id="PTHR33744:SF1">
    <property type="entry name" value="DNA-BINDING TRANSCRIPTIONAL ACTIVATOR ADER"/>
    <property type="match status" value="1"/>
</dbReference>
<dbReference type="InterPro" id="IPR025751">
    <property type="entry name" value="RsbRD_N_dom"/>
</dbReference>
<evidence type="ECO:0000256" key="1">
    <source>
        <dbReference type="ARBA" id="ARBA00006754"/>
    </source>
</evidence>
<feature type="domain" description="CdaR GGDEF-like" evidence="5">
    <location>
        <begin position="276"/>
        <end position="375"/>
    </location>
</feature>
<feature type="compositionally biased region" description="Low complexity" evidence="2">
    <location>
        <begin position="1"/>
        <end position="28"/>
    </location>
</feature>
<feature type="region of interest" description="Disordered" evidence="2">
    <location>
        <begin position="57"/>
        <end position="97"/>
    </location>
</feature>
<dbReference type="Gene3D" id="1.10.10.2840">
    <property type="entry name" value="PucR C-terminal helix-turn-helix domain"/>
    <property type="match status" value="1"/>
</dbReference>
<dbReference type="PANTHER" id="PTHR33744">
    <property type="entry name" value="CARBOHYDRATE DIACID REGULATOR"/>
    <property type="match status" value="1"/>
</dbReference>